<dbReference type="SUPFAM" id="SSF101941">
    <property type="entry name" value="NAC domain"/>
    <property type="match status" value="1"/>
</dbReference>
<dbReference type="PANTHER" id="PTHR31719">
    <property type="entry name" value="NAC TRANSCRIPTION FACTOR 56"/>
    <property type="match status" value="1"/>
</dbReference>
<feature type="domain" description="NAC" evidence="6">
    <location>
        <begin position="3"/>
        <end position="164"/>
    </location>
</feature>
<dbReference type="GO" id="GO:0003677">
    <property type="term" value="F:DNA binding"/>
    <property type="evidence" value="ECO:0007669"/>
    <property type="project" value="UniProtKB-KW"/>
</dbReference>
<keyword evidence="4" id="KW-0539">Nucleus</keyword>
<organism evidence="7 8">
    <name type="scientific">Thlaspi arvense</name>
    <name type="common">Field penny-cress</name>
    <dbReference type="NCBI Taxonomy" id="13288"/>
    <lineage>
        <taxon>Eukaryota</taxon>
        <taxon>Viridiplantae</taxon>
        <taxon>Streptophyta</taxon>
        <taxon>Embryophyta</taxon>
        <taxon>Tracheophyta</taxon>
        <taxon>Spermatophyta</taxon>
        <taxon>Magnoliopsida</taxon>
        <taxon>eudicotyledons</taxon>
        <taxon>Gunneridae</taxon>
        <taxon>Pentapetalae</taxon>
        <taxon>rosids</taxon>
        <taxon>malvids</taxon>
        <taxon>Brassicales</taxon>
        <taxon>Brassicaceae</taxon>
        <taxon>Thlaspideae</taxon>
        <taxon>Thlaspi</taxon>
    </lineage>
</organism>
<dbReference type="PANTHER" id="PTHR31719:SF222">
    <property type="entry name" value="NAC DOMAIN-CONTAINING PROTEIN"/>
    <property type="match status" value="1"/>
</dbReference>
<feature type="region of interest" description="Disordered" evidence="5">
    <location>
        <begin position="210"/>
        <end position="237"/>
    </location>
</feature>
<evidence type="ECO:0000256" key="4">
    <source>
        <dbReference type="ARBA" id="ARBA00023242"/>
    </source>
</evidence>
<dbReference type="Pfam" id="PF02365">
    <property type="entry name" value="NAM"/>
    <property type="match status" value="1"/>
</dbReference>
<dbReference type="Gene3D" id="2.170.150.80">
    <property type="entry name" value="NAC domain"/>
    <property type="match status" value="1"/>
</dbReference>
<evidence type="ECO:0000259" key="6">
    <source>
        <dbReference type="PROSITE" id="PS51005"/>
    </source>
</evidence>
<evidence type="ECO:0000256" key="5">
    <source>
        <dbReference type="SAM" id="MobiDB-lite"/>
    </source>
</evidence>
<keyword evidence="8" id="KW-1185">Reference proteome</keyword>
<dbReference type="PROSITE" id="PS51005">
    <property type="entry name" value="NAC"/>
    <property type="match status" value="1"/>
</dbReference>
<dbReference type="AlphaFoldDB" id="A0AAU9REW9"/>
<evidence type="ECO:0000313" key="7">
    <source>
        <dbReference type="EMBL" id="CAH2038988.1"/>
    </source>
</evidence>
<reference evidence="7 8" key="1">
    <citation type="submission" date="2022-03" db="EMBL/GenBank/DDBJ databases">
        <authorList>
            <person name="Nunn A."/>
            <person name="Chopra R."/>
            <person name="Nunn A."/>
            <person name="Contreras Garrido A."/>
        </authorList>
    </citation>
    <scope>NUCLEOTIDE SEQUENCE [LARGE SCALE GENOMIC DNA]</scope>
</reference>
<keyword evidence="3" id="KW-0804">Transcription</keyword>
<keyword evidence="2" id="KW-0238">DNA-binding</keyword>
<evidence type="ECO:0000256" key="2">
    <source>
        <dbReference type="ARBA" id="ARBA00023125"/>
    </source>
</evidence>
<dbReference type="InterPro" id="IPR003441">
    <property type="entry name" value="NAC-dom"/>
</dbReference>
<evidence type="ECO:0000313" key="8">
    <source>
        <dbReference type="Proteomes" id="UP000836841"/>
    </source>
</evidence>
<feature type="region of interest" description="Disordered" evidence="5">
    <location>
        <begin position="289"/>
        <end position="309"/>
    </location>
</feature>
<dbReference type="Proteomes" id="UP000836841">
    <property type="component" value="Chromosome 1"/>
</dbReference>
<dbReference type="InterPro" id="IPR036093">
    <property type="entry name" value="NAC_dom_sf"/>
</dbReference>
<proteinExistence type="predicted"/>
<sequence length="309" mass="35939">MARPAGSRFLPTDLWLVTGCLHEKVEKNKKGCLDDKVENNKKGFIKTMKVYEDEPWRLDHDLNPLFKRDEWYYFVPRTKRGGKTANRSVPRNGESEGGTWKATTKKNIVDGNGTLVGYKRDFVYNKTVEGKPVKTDWHMSEYSLHEADADAEFQDLVLCWIGDLEKMDSRFKFVPREVENNNNILLPNQEQEDDADFANHIEMMMLEEGEPSDVNQQRQEQEQDMPNPLLPPFQSNDNQEQCLWDDFGFDGADDDDTISHDLMMRIMYEENDVTQQQQREEDRLQLLQRIPEAQAQDSGSSGSQFMAQR</sequence>
<protein>
    <recommendedName>
        <fullName evidence="6">NAC domain-containing protein</fullName>
    </recommendedName>
</protein>
<evidence type="ECO:0000256" key="3">
    <source>
        <dbReference type="ARBA" id="ARBA00023163"/>
    </source>
</evidence>
<dbReference type="EMBL" id="OU466857">
    <property type="protein sequence ID" value="CAH2038988.1"/>
    <property type="molecule type" value="Genomic_DNA"/>
</dbReference>
<dbReference type="GO" id="GO:0006355">
    <property type="term" value="P:regulation of DNA-templated transcription"/>
    <property type="evidence" value="ECO:0007669"/>
    <property type="project" value="InterPro"/>
</dbReference>
<gene>
    <name evidence="7" type="ORF">TAV2_LOCUS3367</name>
</gene>
<evidence type="ECO:0000256" key="1">
    <source>
        <dbReference type="ARBA" id="ARBA00023015"/>
    </source>
</evidence>
<name>A0AAU9REW9_THLAR</name>
<accession>A0AAU9REW9</accession>
<keyword evidence="1" id="KW-0805">Transcription regulation</keyword>